<dbReference type="GO" id="GO:0004565">
    <property type="term" value="F:beta-galactosidase activity"/>
    <property type="evidence" value="ECO:0007669"/>
    <property type="project" value="InterPro"/>
</dbReference>
<evidence type="ECO:0000256" key="2">
    <source>
        <dbReference type="ARBA" id="ARBA00023295"/>
    </source>
</evidence>
<reference evidence="7" key="1">
    <citation type="submission" date="2018-12" db="EMBL/GenBank/DDBJ databases">
        <title>Tengunoibacter tsumagoiensis gen. nov., sp. nov., Dictyobacter kobayashii sp. nov., D. alpinus sp. nov., and D. joshuensis sp. nov. and description of Dictyobacteraceae fam. nov. within the order Ktedonobacterales isolated from Tengu-no-mugimeshi.</title>
        <authorList>
            <person name="Wang C.M."/>
            <person name="Zheng Y."/>
            <person name="Sakai Y."/>
            <person name="Toyoda A."/>
            <person name="Minakuchi Y."/>
            <person name="Abe K."/>
            <person name="Yokota A."/>
            <person name="Yabe S."/>
        </authorList>
    </citation>
    <scope>NUCLEOTIDE SEQUENCE [LARGE SCALE GENOMIC DNA]</scope>
    <source>
        <strain evidence="7">Uno16</strain>
    </source>
</reference>
<dbReference type="InterPro" id="IPR017853">
    <property type="entry name" value="GH"/>
</dbReference>
<dbReference type="Gene3D" id="3.20.20.80">
    <property type="entry name" value="Glycosidases"/>
    <property type="match status" value="1"/>
</dbReference>
<keyword evidence="7" id="KW-1185">Reference proteome</keyword>
<feature type="domain" description="DUF4978" evidence="5">
    <location>
        <begin position="233"/>
        <end position="330"/>
    </location>
</feature>
<evidence type="ECO:0000259" key="4">
    <source>
        <dbReference type="Pfam" id="PF02449"/>
    </source>
</evidence>
<comment type="caution">
    <text evidence="6">The sequence shown here is derived from an EMBL/GenBank/DDBJ whole genome shotgun (WGS) entry which is preliminary data.</text>
</comment>
<dbReference type="EMBL" id="BIFT01000001">
    <property type="protein sequence ID" value="GCE25177.1"/>
    <property type="molecule type" value="Genomic_DNA"/>
</dbReference>
<feature type="domain" description="Glycoside hydrolase family 42 N-terminal" evidence="4">
    <location>
        <begin position="68"/>
        <end position="127"/>
    </location>
</feature>
<dbReference type="GO" id="GO:0005975">
    <property type="term" value="P:carbohydrate metabolic process"/>
    <property type="evidence" value="ECO:0007669"/>
    <property type="project" value="InterPro"/>
</dbReference>
<keyword evidence="1" id="KW-0378">Hydrolase</keyword>
<evidence type="ECO:0000313" key="7">
    <source>
        <dbReference type="Proteomes" id="UP000287171"/>
    </source>
</evidence>
<feature type="chain" id="PRO_5019060106" description="Glycoside hydrolase family 42 N-terminal domain-containing protein" evidence="3">
    <location>
        <begin position="29"/>
        <end position="499"/>
    </location>
</feature>
<keyword evidence="3" id="KW-0732">Signal</keyword>
<protein>
    <recommendedName>
        <fullName evidence="8">Glycoside hydrolase family 42 N-terminal domain-containing protein</fullName>
    </recommendedName>
</protein>
<evidence type="ECO:0000259" key="5">
    <source>
        <dbReference type="Pfam" id="PF16349"/>
    </source>
</evidence>
<feature type="signal peptide" evidence="3">
    <location>
        <begin position="1"/>
        <end position="28"/>
    </location>
</feature>
<sequence length="499" mass="54610">MLKKSLVFFTIATLLLAALTIIPQHAKAATVVSRVVVSPEGKGYLEVDGKPYLDLHVQNGGVLLPSKLPLSFFENYYEKTAQANIKTASVIFRWSNIEPGNQGEYDWTIIDRYVDWANKYGLRLDLAWFGTNGSGGAYLNGLNEDTTVPAYLQDKDRYWGAGDGGNYAPWLPDGGPHDADARFVFQAERNAVSALFNHLANYDTNHRVIFFQLDNEVNDTPTWNGQRGIWLDLLNQLGGVIKNSDYVVATRINLGGGSVNDADITPLSNVDAVGYDPYTLQPDDIRNIISSTTSKYRYIAENSGGYGNTSTLALTALVNGGFYDIWQIVDNATYPQGIYADSAEGAANDYRNWTLGNSYPLKYGLDSTQRLYGVLNKIPTIVATAPTSKIAGYNIDTFLPEGNYGQAKVVNGKDLSFSTDSGAVGLIVNKDNYYYALSDARDGTANYFSTAQEPASASVGYIDDNGNWVNEANVPVTDNGNGTWGIFYYPGSVLRIELP</sequence>
<evidence type="ECO:0000256" key="3">
    <source>
        <dbReference type="SAM" id="SignalP"/>
    </source>
</evidence>
<name>A0A402B1J7_9CHLR</name>
<dbReference type="SUPFAM" id="SSF51445">
    <property type="entry name" value="(Trans)glycosidases"/>
    <property type="match status" value="1"/>
</dbReference>
<evidence type="ECO:0000256" key="1">
    <source>
        <dbReference type="ARBA" id="ARBA00022801"/>
    </source>
</evidence>
<keyword evidence="2" id="KW-0326">Glycosidase</keyword>
<dbReference type="OrthoDB" id="9800974at2"/>
<dbReference type="AlphaFoldDB" id="A0A402B1J7"/>
<evidence type="ECO:0008006" key="8">
    <source>
        <dbReference type="Google" id="ProtNLM"/>
    </source>
</evidence>
<dbReference type="InterPro" id="IPR032504">
    <property type="entry name" value="DUF4978"/>
</dbReference>
<proteinExistence type="predicted"/>
<accession>A0A402B1J7</accession>
<organism evidence="6 7">
    <name type="scientific">Dictyobacter alpinus</name>
    <dbReference type="NCBI Taxonomy" id="2014873"/>
    <lineage>
        <taxon>Bacteria</taxon>
        <taxon>Bacillati</taxon>
        <taxon>Chloroflexota</taxon>
        <taxon>Ktedonobacteria</taxon>
        <taxon>Ktedonobacterales</taxon>
        <taxon>Dictyobacteraceae</taxon>
        <taxon>Dictyobacter</taxon>
    </lineage>
</organism>
<gene>
    <name evidence="6" type="ORF">KDA_06610</name>
</gene>
<dbReference type="InterPro" id="IPR013529">
    <property type="entry name" value="Glyco_hydro_42_N"/>
</dbReference>
<dbReference type="Pfam" id="PF16349">
    <property type="entry name" value="DUF4978"/>
    <property type="match status" value="1"/>
</dbReference>
<dbReference type="Pfam" id="PF02449">
    <property type="entry name" value="Glyco_hydro_42"/>
    <property type="match status" value="1"/>
</dbReference>
<dbReference type="Proteomes" id="UP000287171">
    <property type="component" value="Unassembled WGS sequence"/>
</dbReference>
<evidence type="ECO:0000313" key="6">
    <source>
        <dbReference type="EMBL" id="GCE25177.1"/>
    </source>
</evidence>
<dbReference type="RefSeq" id="WP_126625786.1">
    <property type="nucleotide sequence ID" value="NZ_BIFT01000001.1"/>
</dbReference>
<dbReference type="GO" id="GO:0009341">
    <property type="term" value="C:beta-galactosidase complex"/>
    <property type="evidence" value="ECO:0007669"/>
    <property type="project" value="InterPro"/>
</dbReference>